<dbReference type="InterPro" id="IPR035943">
    <property type="entry name" value="XisI-like_sf"/>
</dbReference>
<dbReference type="SUPFAM" id="SSF143847">
    <property type="entry name" value="XisI-like"/>
    <property type="match status" value="1"/>
</dbReference>
<dbReference type="RefSeq" id="WP_190528393.1">
    <property type="nucleotide sequence ID" value="NZ_JAZAQF010000086.1"/>
</dbReference>
<dbReference type="EMBL" id="JAZAQF010000086">
    <property type="protein sequence ID" value="MFG3819169.1"/>
    <property type="molecule type" value="Genomic_DNA"/>
</dbReference>
<name>A0ABW7CDG2_9CYAN</name>
<reference evidence="2" key="1">
    <citation type="journal article" date="2024" name="Algal Res.">
        <title>Biochemical, toxicological and genomic investigation of a high-biomass producing Limnothrix strain isolated from Italian shallow drinking water reservoir.</title>
        <authorList>
            <person name="Simonazzi M."/>
            <person name="Shishido T.K."/>
            <person name="Delbaje E."/>
            <person name="Wahlsten M."/>
            <person name="Fewer D.P."/>
            <person name="Sivonen K."/>
            <person name="Pezzolesi L."/>
            <person name="Pistocchi R."/>
        </authorList>
    </citation>
    <scope>NUCLEOTIDE SEQUENCE [LARGE SCALE GENOMIC DNA]</scope>
    <source>
        <strain evidence="2">LRLZ20PSL1</strain>
    </source>
</reference>
<dbReference type="Pfam" id="PF08869">
    <property type="entry name" value="XisI"/>
    <property type="match status" value="1"/>
</dbReference>
<accession>A0ABW7CDG2</accession>
<evidence type="ECO:0000313" key="2">
    <source>
        <dbReference type="Proteomes" id="UP001604335"/>
    </source>
</evidence>
<dbReference type="Gene3D" id="3.30.310.110">
    <property type="entry name" value="XisI-like"/>
    <property type="match status" value="1"/>
</dbReference>
<proteinExistence type="predicted"/>
<dbReference type="CDD" id="cd16382">
    <property type="entry name" value="XisI-like"/>
    <property type="match status" value="1"/>
</dbReference>
<keyword evidence="2" id="KW-1185">Reference proteome</keyword>
<sequence>MDFNLDTDQSIIQKIFNGYIEFLGTSDDIQLETIIDTHNHHYLLVEVGWHNGRRIYGTLLHIDIIDQKLWIQQDGTEEGIADELVALGIPKNRIVLGFKPSDRRQITEFAVS</sequence>
<protein>
    <submittedName>
        <fullName evidence="1">XisI protein</fullName>
    </submittedName>
</protein>
<gene>
    <name evidence="1" type="ORF">VPK24_16110</name>
</gene>
<comment type="caution">
    <text evidence="1">The sequence shown here is derived from an EMBL/GenBank/DDBJ whole genome shotgun (WGS) entry which is preliminary data.</text>
</comment>
<organism evidence="1 2">
    <name type="scientific">Limnothrix redekei LRLZ20PSL1</name>
    <dbReference type="NCBI Taxonomy" id="3112953"/>
    <lineage>
        <taxon>Bacteria</taxon>
        <taxon>Bacillati</taxon>
        <taxon>Cyanobacteriota</taxon>
        <taxon>Cyanophyceae</taxon>
        <taxon>Pseudanabaenales</taxon>
        <taxon>Pseudanabaenaceae</taxon>
        <taxon>Limnothrix</taxon>
    </lineage>
</organism>
<dbReference type="Proteomes" id="UP001604335">
    <property type="component" value="Unassembled WGS sequence"/>
</dbReference>
<evidence type="ECO:0000313" key="1">
    <source>
        <dbReference type="EMBL" id="MFG3819169.1"/>
    </source>
</evidence>
<dbReference type="InterPro" id="IPR014968">
    <property type="entry name" value="XisI"/>
</dbReference>